<keyword evidence="17" id="KW-1185">Reference proteome</keyword>
<evidence type="ECO:0000256" key="9">
    <source>
        <dbReference type="ARBA" id="ARBA00022840"/>
    </source>
</evidence>
<evidence type="ECO:0000313" key="17">
    <source>
        <dbReference type="Proteomes" id="UP000176050"/>
    </source>
</evidence>
<dbReference type="EC" id="2.7.1.25" evidence="5 13"/>
<dbReference type="HAMAP" id="MF_00065">
    <property type="entry name" value="Adenylyl_sulf_kinase"/>
    <property type="match status" value="1"/>
</dbReference>
<evidence type="ECO:0000256" key="2">
    <source>
        <dbReference type="ARBA" id="ARBA00002632"/>
    </source>
</evidence>
<feature type="domain" description="APS kinase" evidence="15">
    <location>
        <begin position="25"/>
        <end position="173"/>
    </location>
</feature>
<comment type="function">
    <text evidence="2 13 14">Catalyzes the synthesis of activated sulfate.</text>
</comment>
<evidence type="ECO:0000256" key="11">
    <source>
        <dbReference type="ARBA" id="ARBA00031393"/>
    </source>
</evidence>
<dbReference type="Pfam" id="PF01583">
    <property type="entry name" value="APS_kinase"/>
    <property type="match status" value="1"/>
</dbReference>
<evidence type="ECO:0000256" key="13">
    <source>
        <dbReference type="HAMAP-Rule" id="MF_00065"/>
    </source>
</evidence>
<evidence type="ECO:0000256" key="12">
    <source>
        <dbReference type="ARBA" id="ARBA00031464"/>
    </source>
</evidence>
<dbReference type="Proteomes" id="UP000176050">
    <property type="component" value="Chromosome"/>
</dbReference>
<reference evidence="16 17" key="1">
    <citation type="submission" date="2016-10" db="EMBL/GenBank/DDBJ databases">
        <title>Lutibacter sp. LPB0138, isolated from marine gastropod.</title>
        <authorList>
            <person name="Kim E."/>
            <person name="Yi H."/>
        </authorList>
    </citation>
    <scope>NUCLEOTIDE SEQUENCE [LARGE SCALE GENOMIC DNA]</scope>
    <source>
        <strain evidence="16 17">LPB0138</strain>
    </source>
</reference>
<evidence type="ECO:0000256" key="1">
    <source>
        <dbReference type="ARBA" id="ARBA00001823"/>
    </source>
</evidence>
<feature type="active site" description="Phosphoserine intermediate" evidence="13">
    <location>
        <position position="106"/>
    </location>
</feature>
<dbReference type="RefSeq" id="WP_070237323.1">
    <property type="nucleotide sequence ID" value="NZ_CP017478.1"/>
</dbReference>
<evidence type="ECO:0000256" key="4">
    <source>
        <dbReference type="ARBA" id="ARBA00007008"/>
    </source>
</evidence>
<dbReference type="CDD" id="cd02027">
    <property type="entry name" value="APSK"/>
    <property type="match status" value="1"/>
</dbReference>
<evidence type="ECO:0000256" key="7">
    <source>
        <dbReference type="ARBA" id="ARBA00022741"/>
    </source>
</evidence>
<protein>
    <recommendedName>
        <fullName evidence="5 13">Adenylyl-sulfate kinase</fullName>
        <ecNumber evidence="5 13">2.7.1.25</ecNumber>
    </recommendedName>
    <alternativeName>
        <fullName evidence="11 13">APS kinase</fullName>
    </alternativeName>
    <alternativeName>
        <fullName evidence="12 13">ATP adenosine-5'-phosphosulfate 3'-phosphotransferase</fullName>
    </alternativeName>
    <alternativeName>
        <fullName evidence="10 13">Adenosine-5'-phosphosulfate kinase</fullName>
    </alternativeName>
</protein>
<organism evidence="16 17">
    <name type="scientific">Urechidicola croceus</name>
    <dbReference type="NCBI Taxonomy" id="1850246"/>
    <lineage>
        <taxon>Bacteria</taxon>
        <taxon>Pseudomonadati</taxon>
        <taxon>Bacteroidota</taxon>
        <taxon>Flavobacteriia</taxon>
        <taxon>Flavobacteriales</taxon>
        <taxon>Flavobacteriaceae</taxon>
        <taxon>Urechidicola</taxon>
    </lineage>
</organism>
<keyword evidence="6 13" id="KW-0808">Transferase</keyword>
<dbReference type="PANTHER" id="PTHR11055">
    <property type="entry name" value="BIFUNCTIONAL 3'-PHOSPHOADENOSINE 5'-PHOSPHOSULFATE SYNTHASE"/>
    <property type="match status" value="1"/>
</dbReference>
<comment type="catalytic activity">
    <reaction evidence="1 13 14">
        <text>adenosine 5'-phosphosulfate + ATP = 3'-phosphoadenylyl sulfate + ADP + H(+)</text>
        <dbReference type="Rhea" id="RHEA:24152"/>
        <dbReference type="ChEBI" id="CHEBI:15378"/>
        <dbReference type="ChEBI" id="CHEBI:30616"/>
        <dbReference type="ChEBI" id="CHEBI:58243"/>
        <dbReference type="ChEBI" id="CHEBI:58339"/>
        <dbReference type="ChEBI" id="CHEBI:456216"/>
        <dbReference type="EC" id="2.7.1.25"/>
    </reaction>
</comment>
<evidence type="ECO:0000256" key="3">
    <source>
        <dbReference type="ARBA" id="ARBA00004806"/>
    </source>
</evidence>
<dbReference type="OrthoDB" id="9804504at2"/>
<keyword evidence="7 13" id="KW-0547">Nucleotide-binding</keyword>
<dbReference type="FunFam" id="3.40.50.300:FF:000212">
    <property type="entry name" value="Adenylyl-sulfate kinase"/>
    <property type="match status" value="1"/>
</dbReference>
<dbReference type="KEGG" id="lul:LPB138_10930"/>
<evidence type="ECO:0000313" key="16">
    <source>
        <dbReference type="EMBL" id="AOW21159.1"/>
    </source>
</evidence>
<keyword evidence="13" id="KW-0597">Phosphoprotein</keyword>
<dbReference type="Gene3D" id="3.40.50.300">
    <property type="entry name" value="P-loop containing nucleotide triphosphate hydrolases"/>
    <property type="match status" value="1"/>
</dbReference>
<gene>
    <name evidence="13" type="primary">cysC</name>
    <name evidence="16" type="ORF">LPB138_10930</name>
</gene>
<dbReference type="GO" id="GO:0000103">
    <property type="term" value="P:sulfate assimilation"/>
    <property type="evidence" value="ECO:0007669"/>
    <property type="project" value="UniProtKB-UniRule"/>
</dbReference>
<dbReference type="AlphaFoldDB" id="A0A1D8P9C0"/>
<keyword evidence="9 13" id="KW-0067">ATP-binding</keyword>
<evidence type="ECO:0000256" key="8">
    <source>
        <dbReference type="ARBA" id="ARBA00022777"/>
    </source>
</evidence>
<dbReference type="InterPro" id="IPR059117">
    <property type="entry name" value="APS_kinase_dom"/>
</dbReference>
<feature type="binding site" evidence="13">
    <location>
        <begin position="32"/>
        <end position="39"/>
    </location>
    <ligand>
        <name>ATP</name>
        <dbReference type="ChEBI" id="CHEBI:30616"/>
    </ligand>
</feature>
<sequence>MEKNIIPHTYQISQDDRKKLNNQNSFLMWFTGLSGSGKSTIANVVEQELYKKGIKTYTLDGDNIRKGINNDLSFSPEDRTENIRRIAEIAHLMVDAGLVVLAAFVSPYKKDRDNIRSIVKDVNFVEIYINTSAEECERRDVKGLYKKARAGEIKNMTGISAPYEAPENPDIEINTEKETVEEAVYKIIEFITPKLQLNHE</sequence>
<dbReference type="InterPro" id="IPR002891">
    <property type="entry name" value="APS"/>
</dbReference>
<dbReference type="STRING" id="1850246.LPB138_10930"/>
<dbReference type="NCBIfam" id="NF003013">
    <property type="entry name" value="PRK03846.1"/>
    <property type="match status" value="1"/>
</dbReference>
<dbReference type="InterPro" id="IPR027417">
    <property type="entry name" value="P-loop_NTPase"/>
</dbReference>
<proteinExistence type="inferred from homology"/>
<evidence type="ECO:0000256" key="14">
    <source>
        <dbReference type="RuleBase" id="RU004347"/>
    </source>
</evidence>
<dbReference type="EMBL" id="CP017478">
    <property type="protein sequence ID" value="AOW21159.1"/>
    <property type="molecule type" value="Genomic_DNA"/>
</dbReference>
<dbReference type="GO" id="GO:0005524">
    <property type="term" value="F:ATP binding"/>
    <property type="evidence" value="ECO:0007669"/>
    <property type="project" value="UniProtKB-UniRule"/>
</dbReference>
<dbReference type="GO" id="GO:0004020">
    <property type="term" value="F:adenylylsulfate kinase activity"/>
    <property type="evidence" value="ECO:0007669"/>
    <property type="project" value="UniProtKB-UniRule"/>
</dbReference>
<accession>A0A1D8P9C0</accession>
<dbReference type="SUPFAM" id="SSF52540">
    <property type="entry name" value="P-loop containing nucleoside triphosphate hydrolases"/>
    <property type="match status" value="1"/>
</dbReference>
<evidence type="ECO:0000256" key="6">
    <source>
        <dbReference type="ARBA" id="ARBA00022679"/>
    </source>
</evidence>
<keyword evidence="8 13" id="KW-0418">Kinase</keyword>
<dbReference type="UniPathway" id="UPA00140">
    <property type="reaction ID" value="UER00205"/>
</dbReference>
<comment type="pathway">
    <text evidence="3 13 14">Sulfur metabolism; hydrogen sulfide biosynthesis; sulfite from sulfate: step 2/3.</text>
</comment>
<name>A0A1D8P9C0_9FLAO</name>
<comment type="similarity">
    <text evidence="4 13 14">Belongs to the APS kinase family.</text>
</comment>
<dbReference type="PANTHER" id="PTHR11055:SF1">
    <property type="entry name" value="PAPS SYNTHETASE, ISOFORM D"/>
    <property type="match status" value="1"/>
</dbReference>
<evidence type="ECO:0000259" key="15">
    <source>
        <dbReference type="Pfam" id="PF01583"/>
    </source>
</evidence>
<dbReference type="GO" id="GO:0070814">
    <property type="term" value="P:hydrogen sulfide biosynthetic process"/>
    <property type="evidence" value="ECO:0007669"/>
    <property type="project" value="UniProtKB-UniRule"/>
</dbReference>
<evidence type="ECO:0000256" key="5">
    <source>
        <dbReference type="ARBA" id="ARBA00012121"/>
    </source>
</evidence>
<dbReference type="NCBIfam" id="TIGR00455">
    <property type="entry name" value="apsK"/>
    <property type="match status" value="1"/>
</dbReference>
<evidence type="ECO:0000256" key="10">
    <source>
        <dbReference type="ARBA" id="ARBA00029724"/>
    </source>
</evidence>